<dbReference type="GO" id="GO:0003677">
    <property type="term" value="F:DNA binding"/>
    <property type="evidence" value="ECO:0007669"/>
    <property type="project" value="InterPro"/>
</dbReference>
<keyword evidence="13" id="KW-0648">Protein biosynthesis</keyword>
<dbReference type="Proteomes" id="UP000800041">
    <property type="component" value="Unassembled WGS sequence"/>
</dbReference>
<feature type="compositionally biased region" description="Basic residues" evidence="11">
    <location>
        <begin position="116"/>
        <end position="125"/>
    </location>
</feature>
<dbReference type="InterPro" id="IPR032706">
    <property type="entry name" value="Spt6_HHH"/>
</dbReference>
<evidence type="ECO:0000256" key="3">
    <source>
        <dbReference type="ARBA" id="ARBA00009253"/>
    </source>
</evidence>
<dbReference type="InterPro" id="IPR028083">
    <property type="entry name" value="Spt6_acidic_N_dom"/>
</dbReference>
<dbReference type="InterPro" id="IPR012337">
    <property type="entry name" value="RNaseH-like_sf"/>
</dbReference>
<dbReference type="EMBL" id="ML977176">
    <property type="protein sequence ID" value="KAF1983246.1"/>
    <property type="molecule type" value="Genomic_DNA"/>
</dbReference>
<dbReference type="PANTHER" id="PTHR10145:SF6">
    <property type="entry name" value="TRANSCRIPTION ELONGATION FACTOR SPT6"/>
    <property type="match status" value="1"/>
</dbReference>
<dbReference type="Gene3D" id="3.30.420.140">
    <property type="entry name" value="YqgF/RNase H-like domain"/>
    <property type="match status" value="1"/>
</dbReference>
<dbReference type="SUPFAM" id="SSF50249">
    <property type="entry name" value="Nucleic acid-binding proteins"/>
    <property type="match status" value="1"/>
</dbReference>
<evidence type="ECO:0000256" key="10">
    <source>
        <dbReference type="PIRNR" id="PIRNR036947"/>
    </source>
</evidence>
<dbReference type="InterPro" id="IPR012340">
    <property type="entry name" value="NA-bd_OB-fold"/>
</dbReference>
<dbReference type="SMART" id="SM00252">
    <property type="entry name" value="SH2"/>
    <property type="match status" value="1"/>
</dbReference>
<feature type="compositionally biased region" description="Acidic residues" evidence="11">
    <location>
        <begin position="87"/>
        <end position="98"/>
    </location>
</feature>
<dbReference type="InterPro" id="IPR035018">
    <property type="entry name" value="Spt6_SH2_C"/>
</dbReference>
<feature type="compositionally biased region" description="Basic and acidic residues" evidence="11">
    <location>
        <begin position="1211"/>
        <end position="1225"/>
    </location>
</feature>
<evidence type="ECO:0000313" key="13">
    <source>
        <dbReference type="EMBL" id="KAF1983246.1"/>
    </source>
</evidence>
<dbReference type="InterPro" id="IPR036860">
    <property type="entry name" value="SH2_dom_sf"/>
</dbReference>
<dbReference type="Gene3D" id="1.10.10.650">
    <property type="entry name" value="RuvA domain 2-like"/>
    <property type="match status" value="1"/>
</dbReference>
<dbReference type="CDD" id="cd09928">
    <property type="entry name" value="SH2_Cterm_SPT6_like"/>
    <property type="match status" value="1"/>
</dbReference>
<name>A0A6G1GQJ8_9PEZI</name>
<dbReference type="SUPFAM" id="SSF47781">
    <property type="entry name" value="RuvA domain 2-like"/>
    <property type="match status" value="2"/>
</dbReference>
<feature type="compositionally biased region" description="Basic and acidic residues" evidence="11">
    <location>
        <begin position="126"/>
        <end position="137"/>
    </location>
</feature>
<dbReference type="Pfam" id="PF14635">
    <property type="entry name" value="HHH_7"/>
    <property type="match status" value="1"/>
</dbReference>
<evidence type="ECO:0000256" key="6">
    <source>
        <dbReference type="ARBA" id="ARBA00022999"/>
    </source>
</evidence>
<dbReference type="InterPro" id="IPR037027">
    <property type="entry name" value="YqgF/RNaseH-like_dom_sf"/>
</dbReference>
<feature type="region of interest" description="Disordered" evidence="11">
    <location>
        <begin position="1205"/>
        <end position="1228"/>
    </location>
</feature>
<dbReference type="InterPro" id="IPR049540">
    <property type="entry name" value="Spt6-like_S1"/>
</dbReference>
<dbReference type="Pfam" id="PF14639">
    <property type="entry name" value="YqgF"/>
    <property type="match status" value="1"/>
</dbReference>
<dbReference type="FunFam" id="3.30.505.10:FF:000056">
    <property type="entry name" value="Transcription elongation factor Spt6"/>
    <property type="match status" value="1"/>
</dbReference>
<comment type="similarity">
    <text evidence="3 10">Belongs to the SPT6 family.</text>
</comment>
<dbReference type="Pfam" id="PF22706">
    <property type="entry name" value="Tex_central_region"/>
    <property type="match status" value="1"/>
</dbReference>
<keyword evidence="7 10" id="KW-0804">Transcription</keyword>
<gene>
    <name evidence="13" type="ORF">K402DRAFT_396732</name>
</gene>
<feature type="compositionally biased region" description="Low complexity" evidence="11">
    <location>
        <begin position="1"/>
        <end position="11"/>
    </location>
</feature>
<feature type="domain" description="S1 motif" evidence="12">
    <location>
        <begin position="1111"/>
        <end position="1186"/>
    </location>
</feature>
<evidence type="ECO:0000256" key="8">
    <source>
        <dbReference type="ARBA" id="ARBA00023242"/>
    </source>
</evidence>
<feature type="compositionally biased region" description="Acidic residues" evidence="11">
    <location>
        <begin position="37"/>
        <end position="53"/>
    </location>
</feature>
<evidence type="ECO:0000256" key="4">
    <source>
        <dbReference type="ARBA" id="ARBA00020248"/>
    </source>
</evidence>
<organism evidence="13 14">
    <name type="scientific">Aulographum hederae CBS 113979</name>
    <dbReference type="NCBI Taxonomy" id="1176131"/>
    <lineage>
        <taxon>Eukaryota</taxon>
        <taxon>Fungi</taxon>
        <taxon>Dikarya</taxon>
        <taxon>Ascomycota</taxon>
        <taxon>Pezizomycotina</taxon>
        <taxon>Dothideomycetes</taxon>
        <taxon>Pleosporomycetidae</taxon>
        <taxon>Aulographales</taxon>
        <taxon>Aulographaceae</taxon>
    </lineage>
</organism>
<dbReference type="InterPro" id="IPR023323">
    <property type="entry name" value="Tex-like_dom_sf"/>
</dbReference>
<feature type="compositionally biased region" description="Acidic residues" evidence="11">
    <location>
        <begin position="12"/>
        <end position="24"/>
    </location>
</feature>
<dbReference type="Gene3D" id="1.10.150.850">
    <property type="entry name" value="Spt6, helix-hairpin-helix domain"/>
    <property type="match status" value="1"/>
</dbReference>
<dbReference type="Gene3D" id="2.40.50.140">
    <property type="entry name" value="Nucleic acid-binding proteins"/>
    <property type="match status" value="1"/>
</dbReference>
<evidence type="ECO:0000256" key="11">
    <source>
        <dbReference type="SAM" id="MobiDB-lite"/>
    </source>
</evidence>
<dbReference type="GO" id="GO:0008023">
    <property type="term" value="C:transcription elongation factor complex"/>
    <property type="evidence" value="ECO:0007669"/>
    <property type="project" value="TreeGrafter"/>
</dbReference>
<dbReference type="InterPro" id="IPR028088">
    <property type="entry name" value="Spt6_HTH_DNA-bd_dom"/>
</dbReference>
<comment type="subcellular location">
    <subcellularLocation>
        <location evidence="2">Chromosome</location>
    </subcellularLocation>
    <subcellularLocation>
        <location evidence="1 10">Nucleus</location>
    </subcellularLocation>
</comment>
<dbReference type="InterPro" id="IPR042066">
    <property type="entry name" value="Spt6_death-like"/>
</dbReference>
<dbReference type="GO" id="GO:0003746">
    <property type="term" value="F:translation elongation factor activity"/>
    <property type="evidence" value="ECO:0007669"/>
    <property type="project" value="UniProtKB-KW"/>
</dbReference>
<accession>A0A6G1GQJ8</accession>
<dbReference type="SMART" id="SM00316">
    <property type="entry name" value="S1"/>
    <property type="match status" value="1"/>
</dbReference>
<dbReference type="Pfam" id="PF14641">
    <property type="entry name" value="HTH_44"/>
    <property type="match status" value="1"/>
</dbReference>
<evidence type="ECO:0000256" key="9">
    <source>
        <dbReference type="ARBA" id="ARBA00093389"/>
    </source>
</evidence>
<evidence type="ECO:0000259" key="12">
    <source>
        <dbReference type="PROSITE" id="PS50126"/>
    </source>
</evidence>
<evidence type="ECO:0000256" key="5">
    <source>
        <dbReference type="ARBA" id="ARBA00022454"/>
    </source>
</evidence>
<dbReference type="Pfam" id="PF14633">
    <property type="entry name" value="SH2_2"/>
    <property type="match status" value="1"/>
</dbReference>
<dbReference type="GO" id="GO:0034728">
    <property type="term" value="P:nucleosome organization"/>
    <property type="evidence" value="ECO:0007669"/>
    <property type="project" value="TreeGrafter"/>
</dbReference>
<dbReference type="GO" id="GO:0140673">
    <property type="term" value="P:transcription elongation-coupled chromatin remodeling"/>
    <property type="evidence" value="ECO:0007669"/>
    <property type="project" value="InterPro"/>
</dbReference>
<protein>
    <recommendedName>
        <fullName evidence="4 10">Transcription elongation factor Spt6</fullName>
    </recommendedName>
</protein>
<evidence type="ECO:0000256" key="7">
    <source>
        <dbReference type="ARBA" id="ARBA00023163"/>
    </source>
</evidence>
<feature type="compositionally biased region" description="Basic and acidic residues" evidence="11">
    <location>
        <begin position="507"/>
        <end position="518"/>
    </location>
</feature>
<dbReference type="InterPro" id="IPR017072">
    <property type="entry name" value="TF_Spt6"/>
</dbReference>
<dbReference type="Gene3D" id="1.10.3500.10">
    <property type="entry name" value="Tex N-terminal region-like"/>
    <property type="match status" value="1"/>
</dbReference>
<dbReference type="GO" id="GO:0005694">
    <property type="term" value="C:chromosome"/>
    <property type="evidence" value="ECO:0007669"/>
    <property type="project" value="UniProtKB-SubCell"/>
</dbReference>
<dbReference type="Gene3D" id="1.10.10.2740">
    <property type="entry name" value="Spt6, Death-like domain"/>
    <property type="match status" value="1"/>
</dbReference>
<keyword evidence="8 10" id="KW-0539">Nucleus</keyword>
<evidence type="ECO:0000256" key="1">
    <source>
        <dbReference type="ARBA" id="ARBA00004123"/>
    </source>
</evidence>
<reference evidence="13" key="1">
    <citation type="journal article" date="2020" name="Stud. Mycol.">
        <title>101 Dothideomycetes genomes: a test case for predicting lifestyles and emergence of pathogens.</title>
        <authorList>
            <person name="Haridas S."/>
            <person name="Albert R."/>
            <person name="Binder M."/>
            <person name="Bloem J."/>
            <person name="Labutti K."/>
            <person name="Salamov A."/>
            <person name="Andreopoulos B."/>
            <person name="Baker S."/>
            <person name="Barry K."/>
            <person name="Bills G."/>
            <person name="Bluhm B."/>
            <person name="Cannon C."/>
            <person name="Castanera R."/>
            <person name="Culley D."/>
            <person name="Daum C."/>
            <person name="Ezra D."/>
            <person name="Gonzalez J."/>
            <person name="Henrissat B."/>
            <person name="Kuo A."/>
            <person name="Liang C."/>
            <person name="Lipzen A."/>
            <person name="Lutzoni F."/>
            <person name="Magnuson J."/>
            <person name="Mondo S."/>
            <person name="Nolan M."/>
            <person name="Ohm R."/>
            <person name="Pangilinan J."/>
            <person name="Park H.-J."/>
            <person name="Ramirez L."/>
            <person name="Alfaro M."/>
            <person name="Sun H."/>
            <person name="Tritt A."/>
            <person name="Yoshinaga Y."/>
            <person name="Zwiers L.-H."/>
            <person name="Turgeon B."/>
            <person name="Goodwin S."/>
            <person name="Spatafora J."/>
            <person name="Crous P."/>
            <person name="Grigoriev I."/>
        </authorList>
    </citation>
    <scope>NUCLEOTIDE SEQUENCE</scope>
    <source>
        <strain evidence="13">CBS 113979</strain>
    </source>
</reference>
<feature type="region of interest" description="Disordered" evidence="11">
    <location>
        <begin position="503"/>
        <end position="526"/>
    </location>
</feature>
<dbReference type="InterPro" id="IPR035420">
    <property type="entry name" value="Spt6_SH2"/>
</dbReference>
<dbReference type="CDD" id="cd09918">
    <property type="entry name" value="SH2_Nterm_SPT6_like"/>
    <property type="match status" value="1"/>
</dbReference>
<dbReference type="InterPro" id="IPR003029">
    <property type="entry name" value="S1_domain"/>
</dbReference>
<proteinExistence type="inferred from homology"/>
<dbReference type="InterPro" id="IPR055179">
    <property type="entry name" value="Tex-like_central_region"/>
</dbReference>
<dbReference type="InterPro" id="IPR000980">
    <property type="entry name" value="SH2"/>
</dbReference>
<dbReference type="OrthoDB" id="995477at2759"/>
<dbReference type="PANTHER" id="PTHR10145">
    <property type="entry name" value="TRANSCRIPTION ELONGATION FACTOR SPT6"/>
    <property type="match status" value="1"/>
</dbReference>
<dbReference type="InterPro" id="IPR028231">
    <property type="entry name" value="Spt6_YqgF"/>
</dbReference>
<dbReference type="Gene3D" id="3.30.505.10">
    <property type="entry name" value="SH2 domain"/>
    <property type="match status" value="2"/>
</dbReference>
<dbReference type="SUPFAM" id="SSF55550">
    <property type="entry name" value="SH2 domain"/>
    <property type="match status" value="1"/>
</dbReference>
<comment type="function">
    <text evidence="10">Plays a role in maintenance of chromatin structure during RNA polymerase II transcription elongation thereby repressing transcription initiation from cryptic promoters. Mediates the reassembly of nucleosomes onto the promoters of at least a selected set of genes during repression; the nucleosome reassembly is essential for transcriptional repression.</text>
</comment>
<keyword evidence="14" id="KW-1185">Reference proteome</keyword>
<dbReference type="FunFam" id="1.10.10.2740:FF:000002">
    <property type="entry name" value="Transcription elongation factor Spt6"/>
    <property type="match status" value="1"/>
</dbReference>
<dbReference type="InterPro" id="IPR023319">
    <property type="entry name" value="Tex-like_HTH_dom_sf"/>
</dbReference>
<dbReference type="InterPro" id="IPR010994">
    <property type="entry name" value="RuvA_2-like"/>
</dbReference>
<keyword evidence="5" id="KW-0158">Chromosome</keyword>
<sequence length="1427" mass="163388">MASLLDLAAELGSEEEDEDFEEGEGQNGHKPRKQDVDMDDSSEEEDDDDEEAAAEVREGFIVDEDEDEDERRQRRREKKKRRRAERDEDENLDEDDLDLIGLVRPDNDATTSTQSKFKRLKQGHRTAREDRPSRGVDDIFSEEDDELDERRPSARQQPHPFADEFDDFIEDDEFPDEERERLLEEQEVARPGRKAFTGIDGLKQSGLDENAAEDMRLAFGDGTEYDWALDMQDAMDDEAEGLDRPLELKDVFEPSQLIDRMLTDEDNAIRALDVPERLQLLRKPFKEVDLSPQEKADRSAEESAYVASMLLHRKRFPEFLVEPFKQSVAKVLHYINDENFEIPFIFQHRKDYLIHQEKEDDEFLEQSGNQAEEKAQRLLTQADMWEILDIDLKFRAMIEKRDALQATCRNLEEAAHITDDVLAELPMKTENIEEVQDIQDYLHFRYSAELKDINAMQAEANGTQKRARTGASIWEGVRASKVYNFVRAFGISADAFAQNTGKFGRRNFPEDSTERPDDLADSLLDPPNFNTGRDVLKVAKATFAEEIAMNPRLKKYIRTTFYSDGVLDCQRTAKGLKSIAEDHRYYEFKYLRQQSFGAVAQRPELFLRMLKAEEEGLVNVNLSLRNPKSVKQKLYTLIESDGFSEVAEAWNALRREVVDLAVDKLLSNISRNVKESLRAECEKLLGTACRERYAEKLDQAPYKPQGMELGTVPRVLTLSNGRGSHEDAICWAYLEDDGRVMETGKFTDLRIAMSDKTDRKGDDGKDVEAFIALVKRRNPDVIGVSGRSVETRRLISDLENAVEKFDLRGNEQPGDEERPPKLEVVTVNDEVARIYEHSIRGSKEHPNQPTLMRYCIALARYLQSPMLEYAALGKDIVSIKFEANQDLVPSDKLLKHLETAMVDMVNMVGIEINDAVSDPYKANLLPYVCGLGPRKAAQLVKVVNHNGGTVFNRAELVDGSEGRIAAINFQVWANSSSFLYIKYDGEDQDEEYLDGTRVHPEDYEIARKMAADALDLDEEDVKAETDENGPGAVIRRLVREEAQDKVNDLVLKEYADQLEIKFKQRKRATLETIRAELQNPYEELRRPFAYLSPDEVFVMFTAETRDTLSEGMNVFVRIRRVFNDHMEVKLDSGIDGGVSAAEYPDGVGGQDREGLDPRTAFQPNQTVQARVLFVNRKGLSVQLSLREEVLRRPFKKDIDRIPGEWDDAQEAADKKAAQKETEKKTGRAQRVIKHPLFRPFDAKSAEEALGSQGRGDVIIRPSSKGPDHLAVTWKVSDNIYQHIDVFELDKENEFSVGRQLRIENGKYNYSDLDELIVNHVKAMAKKVDEMTLDEKYQNLSRQKTEDWINTYLEANPKRAVYAFCINPRFPGHFYLLFKEGKQAQMCAWPVKVVPNGFEMQKTGYPDMLALKNGFKTRMQNAAKSRVR</sequence>
<feature type="compositionally biased region" description="Basic residues" evidence="11">
    <location>
        <begin position="73"/>
        <end position="83"/>
    </location>
</feature>
<dbReference type="GO" id="GO:0042393">
    <property type="term" value="F:histone binding"/>
    <property type="evidence" value="ECO:0007669"/>
    <property type="project" value="TreeGrafter"/>
</dbReference>
<keyword evidence="13" id="KW-0251">Elongation factor</keyword>
<keyword evidence="6" id="KW-0727">SH2 domain</keyword>
<comment type="function">
    <text evidence="9">Histone H3-H4 chaperone that plays a role in maintenance of chromatin structure during RNA polymerase II transcription elongation thereby repressing transcription initiation from cryptic promoters. Mediates the reassembly of nucleosomes onto the promoters of at least a selected set of genes during repression; the nucleosome reassembly is essential for transcriptional repression. Essential for viability.</text>
</comment>
<dbReference type="Pfam" id="PF14632">
    <property type="entry name" value="SPT6_acidic"/>
    <property type="match status" value="1"/>
</dbReference>
<dbReference type="PIRSF" id="PIRSF036947">
    <property type="entry name" value="Spt6"/>
    <property type="match status" value="1"/>
</dbReference>
<dbReference type="Pfam" id="PF21710">
    <property type="entry name" value="Spt6_S1"/>
    <property type="match status" value="1"/>
</dbReference>
<dbReference type="SUPFAM" id="SSF158832">
    <property type="entry name" value="Tex N-terminal region-like"/>
    <property type="match status" value="1"/>
</dbReference>
<dbReference type="PROSITE" id="PS50126">
    <property type="entry name" value="S1"/>
    <property type="match status" value="1"/>
</dbReference>
<evidence type="ECO:0000256" key="2">
    <source>
        <dbReference type="ARBA" id="ARBA00004286"/>
    </source>
</evidence>
<dbReference type="SUPFAM" id="SSF53098">
    <property type="entry name" value="Ribonuclease H-like"/>
    <property type="match status" value="1"/>
</dbReference>
<dbReference type="InterPro" id="IPR035019">
    <property type="entry name" value="Spt6_SH2_N"/>
</dbReference>
<feature type="region of interest" description="Disordered" evidence="11">
    <location>
        <begin position="1"/>
        <end position="166"/>
    </location>
</feature>
<dbReference type="GO" id="GO:0031491">
    <property type="term" value="F:nucleosome binding"/>
    <property type="evidence" value="ECO:0007669"/>
    <property type="project" value="TreeGrafter"/>
</dbReference>
<evidence type="ECO:0000313" key="14">
    <source>
        <dbReference type="Proteomes" id="UP000800041"/>
    </source>
</evidence>